<keyword evidence="2" id="KW-0812">Transmembrane</keyword>
<keyword evidence="5" id="KW-1185">Reference proteome</keyword>
<feature type="transmembrane region" description="Helical" evidence="2">
    <location>
        <begin position="147"/>
        <end position="169"/>
    </location>
</feature>
<dbReference type="Proteomes" id="UP000198638">
    <property type="component" value="Unassembled WGS sequence"/>
</dbReference>
<dbReference type="AlphaFoldDB" id="A0A1H4H187"/>
<dbReference type="InterPro" id="IPR050469">
    <property type="entry name" value="Diguanylate_Cyclase"/>
</dbReference>
<dbReference type="STRING" id="83784.SAMN05192564_10756"/>
<dbReference type="EMBL" id="FNRQ01000007">
    <property type="protein sequence ID" value="SEB15524.1"/>
    <property type="molecule type" value="Genomic_DNA"/>
</dbReference>
<evidence type="ECO:0000259" key="3">
    <source>
        <dbReference type="PROSITE" id="PS50887"/>
    </source>
</evidence>
<dbReference type="Pfam" id="PF00990">
    <property type="entry name" value="GGDEF"/>
    <property type="match status" value="1"/>
</dbReference>
<keyword evidence="2" id="KW-1133">Transmembrane helix</keyword>
<feature type="transmembrane region" description="Helical" evidence="2">
    <location>
        <begin position="118"/>
        <end position="141"/>
    </location>
</feature>
<gene>
    <name evidence="4" type="ORF">SAMN05192564_10756</name>
</gene>
<dbReference type="InterPro" id="IPR029787">
    <property type="entry name" value="Nucleotide_cyclase"/>
</dbReference>
<dbReference type="SUPFAM" id="SSF55073">
    <property type="entry name" value="Nucleotide cyclase"/>
    <property type="match status" value="1"/>
</dbReference>
<dbReference type="InterPro" id="IPR000160">
    <property type="entry name" value="GGDEF_dom"/>
</dbReference>
<proteinExistence type="predicted"/>
<dbReference type="InterPro" id="IPR007894">
    <property type="entry name" value="MASE2"/>
</dbReference>
<protein>
    <recommendedName>
        <fullName evidence="1">diguanylate cyclase</fullName>
        <ecNumber evidence="1">2.7.7.65</ecNumber>
    </recommendedName>
</protein>
<feature type="transmembrane region" description="Helical" evidence="2">
    <location>
        <begin position="84"/>
        <end position="106"/>
    </location>
</feature>
<feature type="domain" description="GGDEF" evidence="3">
    <location>
        <begin position="216"/>
        <end position="348"/>
    </location>
</feature>
<reference evidence="5" key="1">
    <citation type="submission" date="2016-10" db="EMBL/GenBank/DDBJ databases">
        <authorList>
            <person name="Varghese N."/>
            <person name="Submissions S."/>
        </authorList>
    </citation>
    <scope>NUCLEOTIDE SEQUENCE [LARGE SCALE GENOMIC DNA]</scope>
    <source>
        <strain evidence="5">LMG 24000</strain>
    </source>
</reference>
<evidence type="ECO:0000313" key="4">
    <source>
        <dbReference type="EMBL" id="SEB15524.1"/>
    </source>
</evidence>
<dbReference type="GO" id="GO:1902201">
    <property type="term" value="P:negative regulation of bacterial-type flagellum-dependent cell motility"/>
    <property type="evidence" value="ECO:0007669"/>
    <property type="project" value="TreeGrafter"/>
</dbReference>
<sequence>MSTNRYAGKGKRFAGRVYRLRVIGLGFGFFCVASVFYQLHASPWLWALLVFHGFFWPHLAYRTALAWPVPYRGERFNLMVDSVFGGLWVVAMRFNLLPCVLILTMLSMDNIAAGGMRLFLRGLVAHLFGFAIGAMTFGLTFEPQSQMPTLIACMPFLVLYPLALGWATYRMSQKLAMHARELERLSRTDGLTGLWNRRHWEDLLAVEFERCRAEGTPCCLLLLDLDHFKRVNDTEGHAAGDAALRSFAHFLQMTLRPGDIVGRYGGEEFAVILPGLKLIDAQPMVDLLLLDLRLRTGNPDRALRCTASAGLTCYRPDMADFTAWMMETDHCLYAAKAKGRDCVVIADEQGVFASKSGAHASMASADSHLSL</sequence>
<dbReference type="FunFam" id="3.30.70.270:FF:000001">
    <property type="entry name" value="Diguanylate cyclase domain protein"/>
    <property type="match status" value="1"/>
</dbReference>
<evidence type="ECO:0000313" key="5">
    <source>
        <dbReference type="Proteomes" id="UP000198638"/>
    </source>
</evidence>
<keyword evidence="2" id="KW-0472">Membrane</keyword>
<dbReference type="Pfam" id="PF05230">
    <property type="entry name" value="MASE2"/>
    <property type="match status" value="1"/>
</dbReference>
<dbReference type="GO" id="GO:0005886">
    <property type="term" value="C:plasma membrane"/>
    <property type="evidence" value="ECO:0007669"/>
    <property type="project" value="TreeGrafter"/>
</dbReference>
<feature type="transmembrane region" description="Helical" evidence="2">
    <location>
        <begin position="20"/>
        <end position="37"/>
    </location>
</feature>
<dbReference type="PANTHER" id="PTHR45138">
    <property type="entry name" value="REGULATORY COMPONENTS OF SENSORY TRANSDUCTION SYSTEM"/>
    <property type="match status" value="1"/>
</dbReference>
<dbReference type="GO" id="GO:0043709">
    <property type="term" value="P:cell adhesion involved in single-species biofilm formation"/>
    <property type="evidence" value="ECO:0007669"/>
    <property type="project" value="TreeGrafter"/>
</dbReference>
<dbReference type="SMART" id="SM00267">
    <property type="entry name" value="GGDEF"/>
    <property type="match status" value="1"/>
</dbReference>
<organism evidence="4 5">
    <name type="scientific">Paraburkholderia sartisoli</name>
    <dbReference type="NCBI Taxonomy" id="83784"/>
    <lineage>
        <taxon>Bacteria</taxon>
        <taxon>Pseudomonadati</taxon>
        <taxon>Pseudomonadota</taxon>
        <taxon>Betaproteobacteria</taxon>
        <taxon>Burkholderiales</taxon>
        <taxon>Burkholderiaceae</taxon>
        <taxon>Paraburkholderia</taxon>
    </lineage>
</organism>
<dbReference type="CDD" id="cd01949">
    <property type="entry name" value="GGDEF"/>
    <property type="match status" value="1"/>
</dbReference>
<dbReference type="NCBIfam" id="TIGR00254">
    <property type="entry name" value="GGDEF"/>
    <property type="match status" value="1"/>
</dbReference>
<dbReference type="GO" id="GO:0052621">
    <property type="term" value="F:diguanylate cyclase activity"/>
    <property type="evidence" value="ECO:0007669"/>
    <property type="project" value="UniProtKB-EC"/>
</dbReference>
<evidence type="ECO:0000256" key="1">
    <source>
        <dbReference type="ARBA" id="ARBA00012528"/>
    </source>
</evidence>
<evidence type="ECO:0000256" key="2">
    <source>
        <dbReference type="SAM" id="Phobius"/>
    </source>
</evidence>
<accession>A0A1H4H187</accession>
<dbReference type="OrthoDB" id="9813903at2"/>
<dbReference type="EC" id="2.7.7.65" evidence="1"/>
<name>A0A1H4H187_9BURK</name>
<dbReference type="InterPro" id="IPR043128">
    <property type="entry name" value="Rev_trsase/Diguanyl_cyclase"/>
</dbReference>
<dbReference type="RefSeq" id="WP_090535746.1">
    <property type="nucleotide sequence ID" value="NZ_FNRQ01000007.1"/>
</dbReference>
<dbReference type="PROSITE" id="PS50887">
    <property type="entry name" value="GGDEF"/>
    <property type="match status" value="1"/>
</dbReference>
<dbReference type="Gene3D" id="3.30.70.270">
    <property type="match status" value="1"/>
</dbReference>
<dbReference type="PANTHER" id="PTHR45138:SF24">
    <property type="entry name" value="DIGUANYLATE CYCLASE DGCC-RELATED"/>
    <property type="match status" value="1"/>
</dbReference>